<dbReference type="GO" id="GO:0005524">
    <property type="term" value="F:ATP binding"/>
    <property type="evidence" value="ECO:0007669"/>
    <property type="project" value="UniProtKB-UniRule"/>
</dbReference>
<evidence type="ECO:0000256" key="8">
    <source>
        <dbReference type="ARBA" id="ARBA00022777"/>
    </source>
</evidence>
<evidence type="ECO:0000256" key="13">
    <source>
        <dbReference type="ARBA" id="ARBA00048367"/>
    </source>
</evidence>
<dbReference type="InterPro" id="IPR000118">
    <property type="entry name" value="Granulin"/>
</dbReference>
<evidence type="ECO:0000256" key="5">
    <source>
        <dbReference type="ARBA" id="ARBA00022723"/>
    </source>
</evidence>
<comment type="similarity">
    <text evidence="1">Belongs to the protein kinase superfamily. CMGC Ser/Thr protein kinase family. CDC2/CDKX subfamily.</text>
</comment>
<evidence type="ECO:0000256" key="2">
    <source>
        <dbReference type="ARBA" id="ARBA00012425"/>
    </source>
</evidence>
<evidence type="ECO:0000256" key="3">
    <source>
        <dbReference type="ARBA" id="ARBA00022527"/>
    </source>
</evidence>
<dbReference type="Gene3D" id="2.40.40.20">
    <property type="match status" value="1"/>
</dbReference>
<dbReference type="SMART" id="SM00054">
    <property type="entry name" value="EFh"/>
    <property type="match status" value="5"/>
</dbReference>
<dbReference type="InterPro" id="IPR000719">
    <property type="entry name" value="Prot_kinase_dom"/>
</dbReference>
<dbReference type="Proteomes" id="UP000886611">
    <property type="component" value="Unassembled WGS sequence"/>
</dbReference>
<feature type="domain" description="EF-hand" evidence="16">
    <location>
        <begin position="746"/>
        <end position="781"/>
    </location>
</feature>
<dbReference type="GO" id="GO:0005509">
    <property type="term" value="F:calcium ion binding"/>
    <property type="evidence" value="ECO:0007669"/>
    <property type="project" value="InterPro"/>
</dbReference>
<feature type="domain" description="EF-hand" evidence="16">
    <location>
        <begin position="710"/>
        <end position="745"/>
    </location>
</feature>
<keyword evidence="5" id="KW-0479">Metal-binding</keyword>
<proteinExistence type="inferred from homology"/>
<accession>A0A8X7XCK8</accession>
<evidence type="ECO:0000256" key="12">
    <source>
        <dbReference type="ARBA" id="ARBA00047811"/>
    </source>
</evidence>
<dbReference type="InterPro" id="IPR028846">
    <property type="entry name" value="Recoverin"/>
</dbReference>
<dbReference type="PROSITE" id="PS50222">
    <property type="entry name" value="EF_HAND_2"/>
    <property type="match status" value="5"/>
</dbReference>
<evidence type="ECO:0000256" key="4">
    <source>
        <dbReference type="ARBA" id="ARBA00022679"/>
    </source>
</evidence>
<dbReference type="Gene3D" id="3.30.200.20">
    <property type="entry name" value="Phosphorylase Kinase, domain 1"/>
    <property type="match status" value="1"/>
</dbReference>
<dbReference type="InterPro" id="IPR018247">
    <property type="entry name" value="EF_Hand_1_Ca_BS"/>
</dbReference>
<dbReference type="SMART" id="SM00277">
    <property type="entry name" value="GRAN"/>
    <property type="match status" value="2"/>
</dbReference>
<dbReference type="Pfam" id="PF09263">
    <property type="entry name" value="PEX-2N"/>
    <property type="match status" value="1"/>
</dbReference>
<feature type="compositionally biased region" description="Basic and acidic residues" evidence="15">
    <location>
        <begin position="172"/>
        <end position="182"/>
    </location>
</feature>
<dbReference type="Pfam" id="PF13499">
    <property type="entry name" value="EF-hand_7"/>
    <property type="match status" value="1"/>
</dbReference>
<dbReference type="PANTHER" id="PTHR23055:SF60">
    <property type="entry name" value="CALAXIN"/>
    <property type="match status" value="1"/>
</dbReference>
<evidence type="ECO:0000256" key="15">
    <source>
        <dbReference type="SAM" id="MobiDB-lite"/>
    </source>
</evidence>
<feature type="compositionally biased region" description="Low complexity" evidence="15">
    <location>
        <begin position="201"/>
        <end position="218"/>
    </location>
</feature>
<evidence type="ECO:0000259" key="16">
    <source>
        <dbReference type="PROSITE" id="PS50222"/>
    </source>
</evidence>
<evidence type="ECO:0000256" key="11">
    <source>
        <dbReference type="ARBA" id="ARBA00023157"/>
    </source>
</evidence>
<comment type="caution">
    <text evidence="17">The sequence shown here is derived from an EMBL/GenBank/DDBJ whole genome shotgun (WGS) entry which is preliminary data.</text>
</comment>
<dbReference type="Pfam" id="PF00396">
    <property type="entry name" value="Granulin"/>
    <property type="match status" value="2"/>
</dbReference>
<comment type="catalytic activity">
    <reaction evidence="12">
        <text>L-threonyl-[protein] + ATP = O-phospho-L-threonyl-[protein] + ADP + H(+)</text>
        <dbReference type="Rhea" id="RHEA:46608"/>
        <dbReference type="Rhea" id="RHEA-COMP:11060"/>
        <dbReference type="Rhea" id="RHEA-COMP:11605"/>
        <dbReference type="ChEBI" id="CHEBI:15378"/>
        <dbReference type="ChEBI" id="CHEBI:30013"/>
        <dbReference type="ChEBI" id="CHEBI:30616"/>
        <dbReference type="ChEBI" id="CHEBI:61977"/>
        <dbReference type="ChEBI" id="CHEBI:456216"/>
        <dbReference type="EC" id="2.7.11.22"/>
    </reaction>
</comment>
<dbReference type="GO" id="GO:0004693">
    <property type="term" value="F:cyclin-dependent protein serine/threonine kinase activity"/>
    <property type="evidence" value="ECO:0007669"/>
    <property type="project" value="UniProtKB-EC"/>
</dbReference>
<feature type="compositionally biased region" description="Basic and acidic residues" evidence="15">
    <location>
        <begin position="244"/>
        <end position="254"/>
    </location>
</feature>
<dbReference type="Pfam" id="PF13202">
    <property type="entry name" value="EF-hand_5"/>
    <property type="match status" value="1"/>
</dbReference>
<sequence>MFNKMDKESLTPQYEPVAEIGEGAYGKVYKARDLNNGGRFVALKRVRVLTGEEGMPISTIREVAVLRQLESFEHPNVVRPLFRGNSDVDQLGKVFDIFGLPCEEDWPSDVGLPRSAFGARPQCCIEDFVPDIDELGKDLLLAYINPIAAARARGPPTSSGPSIQDYLNRPRPTWEEVKEQLEKKKKGSRTLAEFEEKMNEHSSSSSSSSTSDSSSYSSDSDEEKEEKSHIRKKRKRKHSSAKISGDEYRSESDSEAKMLQVGLLLLVTGLVSASQLCQNGMICPEGSSCCETLNGYECCRAKEMPPVQGQEMTSFERSNDKEESPQVRCDSSYVCPGLHTCCRNANGGWGCCRFSQGVCCSDGLTCCRYGTTCGSFNKCVKGGYGILWAKREPAVLQKALNQPLLEQKESQKAVCTNLAFRAFDKDNDGFISIKEWIEGLSVFLRGTLDERIKYCFDVYDLNGDGYISREEMFHMLKNSLTKQPTEEDPDEGIKDLVEITLKKMMLQVGLLLLVTGLVSASQLCQNDMICPEGSSCCETLNGYECCRAKEMPPVQGQEMTSFERSNDKEESPQVRCDSLYVCPGLQTCCRHATGDWGCCPYSQGVCCSDGYTCCPYGTRCVSFNQCVKGGYGILWAKREPAVPQKALNQPLLEQKESQKAVCTNLVNKKEVKCLIRLYNDLVGEQSERRMGAGLDRSKFRNILHNTFGMTDDMIMDRAFRAFDKDNDGFISIKEWIEGLSVFLRGTLDERIKYCFDVYDLNGDGYISREEMFHMLKNSLTKQPTEEDPDEGIKDLVEITLKKMDHDHDGRLSFSDFEKAVRDEELLLEAFGSCLPDTKNQAIELSWGSHHSAFLSWTGGRQSSFHGENIVEVSRQFAEKLGIEDGEEAFLKPCQQVSSVQQVFVEPVSPDDWEILVGISFELILVVL</sequence>
<keyword evidence="8" id="KW-0418">Kinase</keyword>
<dbReference type="PROSITE" id="PS00107">
    <property type="entry name" value="PROTEIN_KINASE_ATP"/>
    <property type="match status" value="1"/>
</dbReference>
<dbReference type="Gene3D" id="1.10.238.10">
    <property type="entry name" value="EF-hand"/>
    <property type="match status" value="2"/>
</dbReference>
<dbReference type="InterPro" id="IPR009010">
    <property type="entry name" value="Asp_de-COase-like_dom_sf"/>
</dbReference>
<dbReference type="InterPro" id="IPR002048">
    <property type="entry name" value="EF_hand_dom"/>
</dbReference>
<dbReference type="Gene3D" id="2.10.25.160">
    <property type="entry name" value="Granulin"/>
    <property type="match status" value="2"/>
</dbReference>
<dbReference type="EMBL" id="JAATIS010002524">
    <property type="protein sequence ID" value="KAG2465124.1"/>
    <property type="molecule type" value="Genomic_DNA"/>
</dbReference>
<dbReference type="FunFam" id="3.30.200.20:FF:000124">
    <property type="entry name" value="Cyclin-dependent kinase 4"/>
    <property type="match status" value="1"/>
</dbReference>
<dbReference type="InterPro" id="IPR011009">
    <property type="entry name" value="Kinase-like_dom_sf"/>
</dbReference>
<evidence type="ECO:0000313" key="18">
    <source>
        <dbReference type="Proteomes" id="UP000886611"/>
    </source>
</evidence>
<keyword evidence="4" id="KW-0808">Transferase</keyword>
<feature type="non-terminal residue" evidence="17">
    <location>
        <position position="1"/>
    </location>
</feature>
<comment type="catalytic activity">
    <reaction evidence="13">
        <text>L-seryl-[protein] + ATP = O-phospho-L-seryl-[protein] + ADP + H(+)</text>
        <dbReference type="Rhea" id="RHEA:17989"/>
        <dbReference type="Rhea" id="RHEA-COMP:9863"/>
        <dbReference type="Rhea" id="RHEA-COMP:11604"/>
        <dbReference type="ChEBI" id="CHEBI:15378"/>
        <dbReference type="ChEBI" id="CHEBI:29999"/>
        <dbReference type="ChEBI" id="CHEBI:30616"/>
        <dbReference type="ChEBI" id="CHEBI:83421"/>
        <dbReference type="ChEBI" id="CHEBI:456216"/>
        <dbReference type="EC" id="2.7.11.22"/>
    </reaction>
</comment>
<dbReference type="EC" id="2.7.11.22" evidence="2"/>
<evidence type="ECO:0000256" key="9">
    <source>
        <dbReference type="ARBA" id="ARBA00022837"/>
    </source>
</evidence>
<keyword evidence="18" id="KW-1185">Reference proteome</keyword>
<feature type="region of interest" description="Disordered" evidence="15">
    <location>
        <begin position="151"/>
        <end position="254"/>
    </location>
</feature>
<gene>
    <name evidence="17" type="primary">Efcab1_0</name>
    <name evidence="17" type="ORF">GTO96_0009542</name>
</gene>
<keyword evidence="11" id="KW-1015">Disulfide bond</keyword>
<feature type="domain" description="EF-hand" evidence="16">
    <location>
        <begin position="791"/>
        <end position="826"/>
    </location>
</feature>
<dbReference type="CDD" id="cd00051">
    <property type="entry name" value="EFh"/>
    <property type="match status" value="3"/>
</dbReference>
<keyword evidence="6" id="KW-0677">Repeat</keyword>
<dbReference type="SUPFAM" id="SSF56112">
    <property type="entry name" value="Protein kinase-like (PK-like)"/>
    <property type="match status" value="1"/>
</dbReference>
<dbReference type="SMART" id="SM00220">
    <property type="entry name" value="S_TKc"/>
    <property type="match status" value="1"/>
</dbReference>
<dbReference type="PROSITE" id="PS00018">
    <property type="entry name" value="EF_HAND_1"/>
    <property type="match status" value="5"/>
</dbReference>
<dbReference type="SUPFAM" id="SSF50692">
    <property type="entry name" value="ADC-like"/>
    <property type="match status" value="1"/>
</dbReference>
<dbReference type="PANTHER" id="PTHR23055">
    <property type="entry name" value="CALCIUM BINDING PROTEINS"/>
    <property type="match status" value="1"/>
</dbReference>
<dbReference type="InterPro" id="IPR015343">
    <property type="entry name" value="PEX1-N-lobe"/>
</dbReference>
<reference evidence="17 18" key="1">
    <citation type="journal article" date="2021" name="Cell">
        <title>Tracing the genetic footprints of vertebrate landing in non-teleost ray-finned fishes.</title>
        <authorList>
            <person name="Bi X."/>
            <person name="Wang K."/>
            <person name="Yang L."/>
            <person name="Pan H."/>
            <person name="Jiang H."/>
            <person name="Wei Q."/>
            <person name="Fang M."/>
            <person name="Yu H."/>
            <person name="Zhu C."/>
            <person name="Cai Y."/>
            <person name="He Y."/>
            <person name="Gan X."/>
            <person name="Zeng H."/>
            <person name="Yu D."/>
            <person name="Zhu Y."/>
            <person name="Jiang H."/>
            <person name="Qiu Q."/>
            <person name="Yang H."/>
            <person name="Zhang Y.E."/>
            <person name="Wang W."/>
            <person name="Zhu M."/>
            <person name="He S."/>
            <person name="Zhang G."/>
        </authorList>
    </citation>
    <scope>NUCLEOTIDE SEQUENCE [LARGE SCALE GENOMIC DNA]</scope>
    <source>
        <strain evidence="17">Bchr_013</strain>
    </source>
</reference>
<dbReference type="SUPFAM" id="SSF47473">
    <property type="entry name" value="EF-hand"/>
    <property type="match status" value="2"/>
</dbReference>
<dbReference type="InterPro" id="IPR037277">
    <property type="entry name" value="Granulin_sf"/>
</dbReference>
<dbReference type="InterPro" id="IPR011992">
    <property type="entry name" value="EF-hand-dom_pair"/>
</dbReference>
<dbReference type="Pfam" id="PF00036">
    <property type="entry name" value="EF-hand_1"/>
    <property type="match status" value="1"/>
</dbReference>
<dbReference type="AlphaFoldDB" id="A0A8X7XCK8"/>
<name>A0A8X7XCK8_POLSE</name>
<dbReference type="Pfam" id="PF13405">
    <property type="entry name" value="EF-hand_6"/>
    <property type="match status" value="1"/>
</dbReference>
<feature type="domain" description="EF-hand" evidence="16">
    <location>
        <begin position="419"/>
        <end position="446"/>
    </location>
</feature>
<keyword evidence="3" id="KW-0723">Serine/threonine-protein kinase</keyword>
<evidence type="ECO:0000256" key="6">
    <source>
        <dbReference type="ARBA" id="ARBA00022737"/>
    </source>
</evidence>
<evidence type="ECO:0000313" key="17">
    <source>
        <dbReference type="EMBL" id="KAG2465124.1"/>
    </source>
</evidence>
<feature type="non-terminal residue" evidence="17">
    <location>
        <position position="927"/>
    </location>
</feature>
<keyword evidence="10 14" id="KW-0067">ATP-binding</keyword>
<evidence type="ECO:0000256" key="14">
    <source>
        <dbReference type="PROSITE-ProRule" id="PRU10141"/>
    </source>
</evidence>
<keyword evidence="7 14" id="KW-0547">Nucleotide-binding</keyword>
<organism evidence="17 18">
    <name type="scientific">Polypterus senegalus</name>
    <name type="common">Senegal bichir</name>
    <dbReference type="NCBI Taxonomy" id="55291"/>
    <lineage>
        <taxon>Eukaryota</taxon>
        <taxon>Metazoa</taxon>
        <taxon>Chordata</taxon>
        <taxon>Craniata</taxon>
        <taxon>Vertebrata</taxon>
        <taxon>Euteleostomi</taxon>
        <taxon>Actinopterygii</taxon>
        <taxon>Polypteriformes</taxon>
        <taxon>Polypteridae</taxon>
        <taxon>Polypterus</taxon>
    </lineage>
</organism>
<dbReference type="SUPFAM" id="SSF57277">
    <property type="entry name" value="Granulin repeat"/>
    <property type="match status" value="2"/>
</dbReference>
<evidence type="ECO:0000256" key="10">
    <source>
        <dbReference type="ARBA" id="ARBA00022840"/>
    </source>
</evidence>
<evidence type="ECO:0000256" key="7">
    <source>
        <dbReference type="ARBA" id="ARBA00022741"/>
    </source>
</evidence>
<feature type="domain" description="EF-hand" evidence="16">
    <location>
        <begin position="447"/>
        <end position="482"/>
    </location>
</feature>
<dbReference type="InterPro" id="IPR017441">
    <property type="entry name" value="Protein_kinase_ATP_BS"/>
</dbReference>
<feature type="binding site" evidence="14">
    <location>
        <position position="44"/>
    </location>
    <ligand>
        <name>ATP</name>
        <dbReference type="ChEBI" id="CHEBI:30616"/>
    </ligand>
</feature>
<feature type="compositionally biased region" description="Basic residues" evidence="15">
    <location>
        <begin position="229"/>
        <end position="240"/>
    </location>
</feature>
<keyword evidence="9" id="KW-0106">Calcium</keyword>
<evidence type="ECO:0000256" key="1">
    <source>
        <dbReference type="ARBA" id="ARBA00006485"/>
    </source>
</evidence>
<protein>
    <recommendedName>
        <fullName evidence="2">cyclin-dependent kinase</fullName>
        <ecNumber evidence="2">2.7.11.22</ecNumber>
    </recommendedName>
</protein>
<dbReference type="PRINTS" id="PR00450">
    <property type="entry name" value="RECOVERIN"/>
</dbReference>